<evidence type="ECO:0008006" key="9">
    <source>
        <dbReference type="Google" id="ProtNLM"/>
    </source>
</evidence>
<comment type="similarity">
    <text evidence="2">Belongs to the nematode receptor-like protein srd family.</text>
</comment>
<feature type="transmembrane region" description="Helical" evidence="6">
    <location>
        <begin position="97"/>
        <end position="117"/>
    </location>
</feature>
<dbReference type="PANTHER" id="PTHR22945:SF96">
    <property type="entry name" value="SERPENTINE RECEPTOR, CLASS D (DELTA)"/>
    <property type="match status" value="1"/>
</dbReference>
<evidence type="ECO:0000313" key="7">
    <source>
        <dbReference type="EMBL" id="CAJ0576906.1"/>
    </source>
</evidence>
<accession>A0AA36CZ58</accession>
<dbReference type="PANTHER" id="PTHR22945">
    <property type="entry name" value="SERPENTINE RECEPTOR, CLASS D DELTA"/>
    <property type="match status" value="1"/>
</dbReference>
<dbReference type="AlphaFoldDB" id="A0AA36CZ58"/>
<sequence>MVRVIPIGHGLVYQFHGLCHKISPQLCMDVHAITAHCTTYNNLLMPLSFWTIAIFLWLCVPVFPAYCISLYFRCRIMRKLRGNLCLSSGTIKAQRNLVKALTIQAILPLCMMGQATIYLWRQFQLPYANYAPYFEEWVFLSLAMVSLVSPCITIYYVLPYRKRVTSIFNAFYYQRGKFRIGGGDILTATADASYRISTHRTRSYF</sequence>
<evidence type="ECO:0000313" key="8">
    <source>
        <dbReference type="Proteomes" id="UP001177023"/>
    </source>
</evidence>
<feature type="transmembrane region" description="Helical" evidence="6">
    <location>
        <begin position="137"/>
        <end position="158"/>
    </location>
</feature>
<evidence type="ECO:0000256" key="6">
    <source>
        <dbReference type="SAM" id="Phobius"/>
    </source>
</evidence>
<evidence type="ECO:0000256" key="5">
    <source>
        <dbReference type="ARBA" id="ARBA00023136"/>
    </source>
</evidence>
<dbReference type="InterPro" id="IPR019421">
    <property type="entry name" value="7TM_GPCR_serpentine_rcpt_Srd"/>
</dbReference>
<evidence type="ECO:0000256" key="4">
    <source>
        <dbReference type="ARBA" id="ARBA00022989"/>
    </source>
</evidence>
<comment type="subcellular location">
    <subcellularLocation>
        <location evidence="1">Membrane</location>
        <topology evidence="1">Multi-pass membrane protein</topology>
    </subcellularLocation>
</comment>
<feature type="transmembrane region" description="Helical" evidence="6">
    <location>
        <begin position="49"/>
        <end position="72"/>
    </location>
</feature>
<evidence type="ECO:0000256" key="2">
    <source>
        <dbReference type="ARBA" id="ARBA00009166"/>
    </source>
</evidence>
<name>A0AA36CZ58_9BILA</name>
<evidence type="ECO:0000256" key="1">
    <source>
        <dbReference type="ARBA" id="ARBA00004141"/>
    </source>
</evidence>
<protein>
    <recommendedName>
        <fullName evidence="9">G-protein coupled receptors family 1 profile domain-containing protein</fullName>
    </recommendedName>
</protein>
<evidence type="ECO:0000256" key="3">
    <source>
        <dbReference type="ARBA" id="ARBA00022692"/>
    </source>
</evidence>
<comment type="caution">
    <text evidence="7">The sequence shown here is derived from an EMBL/GenBank/DDBJ whole genome shotgun (WGS) entry which is preliminary data.</text>
</comment>
<proteinExistence type="inferred from homology"/>
<dbReference type="Proteomes" id="UP001177023">
    <property type="component" value="Unassembled WGS sequence"/>
</dbReference>
<reference evidence="7" key="1">
    <citation type="submission" date="2023-06" db="EMBL/GenBank/DDBJ databases">
        <authorList>
            <person name="Delattre M."/>
        </authorList>
    </citation>
    <scope>NUCLEOTIDE SEQUENCE</scope>
    <source>
        <strain evidence="7">AF72</strain>
    </source>
</reference>
<keyword evidence="3 6" id="KW-0812">Transmembrane</keyword>
<gene>
    <name evidence="7" type="ORF">MSPICULIGERA_LOCUS15188</name>
</gene>
<keyword evidence="8" id="KW-1185">Reference proteome</keyword>
<keyword evidence="4 6" id="KW-1133">Transmembrane helix</keyword>
<dbReference type="InterPro" id="IPR050920">
    <property type="entry name" value="Nematode_rcpt-like_delta"/>
</dbReference>
<dbReference type="EMBL" id="CATQJA010002647">
    <property type="protein sequence ID" value="CAJ0576906.1"/>
    <property type="molecule type" value="Genomic_DNA"/>
</dbReference>
<feature type="non-terminal residue" evidence="7">
    <location>
        <position position="1"/>
    </location>
</feature>
<dbReference type="Pfam" id="PF10317">
    <property type="entry name" value="7TM_GPCR_Srd"/>
    <property type="match status" value="1"/>
</dbReference>
<dbReference type="GO" id="GO:0016020">
    <property type="term" value="C:membrane"/>
    <property type="evidence" value="ECO:0007669"/>
    <property type="project" value="UniProtKB-SubCell"/>
</dbReference>
<keyword evidence="5 6" id="KW-0472">Membrane</keyword>
<organism evidence="7 8">
    <name type="scientific">Mesorhabditis spiculigera</name>
    <dbReference type="NCBI Taxonomy" id="96644"/>
    <lineage>
        <taxon>Eukaryota</taxon>
        <taxon>Metazoa</taxon>
        <taxon>Ecdysozoa</taxon>
        <taxon>Nematoda</taxon>
        <taxon>Chromadorea</taxon>
        <taxon>Rhabditida</taxon>
        <taxon>Rhabditina</taxon>
        <taxon>Rhabditomorpha</taxon>
        <taxon>Rhabditoidea</taxon>
        <taxon>Rhabditidae</taxon>
        <taxon>Mesorhabditinae</taxon>
        <taxon>Mesorhabditis</taxon>
    </lineage>
</organism>